<evidence type="ECO:0000256" key="1">
    <source>
        <dbReference type="ARBA" id="ARBA00004141"/>
    </source>
</evidence>
<dbReference type="Pfam" id="PF04241">
    <property type="entry name" value="DUF423"/>
    <property type="match status" value="1"/>
</dbReference>
<keyword evidence="3 6" id="KW-0812">Transmembrane</keyword>
<evidence type="ECO:0000256" key="6">
    <source>
        <dbReference type="SAM" id="Phobius"/>
    </source>
</evidence>
<keyword evidence="8" id="KW-1185">Reference proteome</keyword>
<reference evidence="7 8" key="1">
    <citation type="submission" date="2019-03" db="EMBL/GenBank/DDBJ databases">
        <title>Genomic Encyclopedia of Type Strains, Phase IV (KMG-IV): sequencing the most valuable type-strain genomes for metagenomic binning, comparative biology and taxonomic classification.</title>
        <authorList>
            <person name="Goeker M."/>
        </authorList>
    </citation>
    <scope>NUCLEOTIDE SEQUENCE [LARGE SCALE GENOMIC DNA]</scope>
    <source>
        <strain evidence="7 8">DSM 15534</strain>
    </source>
</reference>
<evidence type="ECO:0000313" key="8">
    <source>
        <dbReference type="Proteomes" id="UP000294702"/>
    </source>
</evidence>
<comment type="subcellular location">
    <subcellularLocation>
        <location evidence="1">Membrane</location>
        <topology evidence="1">Multi-pass membrane protein</topology>
    </subcellularLocation>
</comment>
<accession>A0A4R1G5S0</accession>
<dbReference type="Proteomes" id="UP000294702">
    <property type="component" value="Unassembled WGS sequence"/>
</dbReference>
<comment type="caution">
    <text evidence="7">The sequence shown here is derived from an EMBL/GenBank/DDBJ whole genome shotgun (WGS) entry which is preliminary data.</text>
</comment>
<feature type="transmembrane region" description="Helical" evidence="6">
    <location>
        <begin position="44"/>
        <end position="62"/>
    </location>
</feature>
<keyword evidence="4 6" id="KW-1133">Transmembrane helix</keyword>
<sequence>MGNRFLVFASISGFIAVALGALVAHRLEATWSASQLMWFEKAWRYQVFHSLALLALGFYSSATQSSAPACRKRAVNFIGIFWCLGIIGFSGGLYAMALGQVHEQWRGLVMIVPMGGIAFLIGWAVLIYVSIRNSLLKQK</sequence>
<protein>
    <submittedName>
        <fullName evidence="7">Uncharacterized membrane protein YgdD (TMEM256/DUF423 family)</fullName>
    </submittedName>
</protein>
<dbReference type="InterPro" id="IPR006696">
    <property type="entry name" value="DUF423"/>
</dbReference>
<dbReference type="PANTHER" id="PTHR43461:SF1">
    <property type="entry name" value="TRANSMEMBRANE PROTEIN 256"/>
    <property type="match status" value="1"/>
</dbReference>
<feature type="transmembrane region" description="Helical" evidence="6">
    <location>
        <begin position="108"/>
        <end position="131"/>
    </location>
</feature>
<comment type="similarity">
    <text evidence="2">Belongs to the UPF0382 family.</text>
</comment>
<evidence type="ECO:0000256" key="3">
    <source>
        <dbReference type="ARBA" id="ARBA00022692"/>
    </source>
</evidence>
<name>A0A4R1G5S0_9PAST</name>
<organism evidence="7 8">
    <name type="scientific">Volucribacter psittacicida</name>
    <dbReference type="NCBI Taxonomy" id="203482"/>
    <lineage>
        <taxon>Bacteria</taxon>
        <taxon>Pseudomonadati</taxon>
        <taxon>Pseudomonadota</taxon>
        <taxon>Gammaproteobacteria</taxon>
        <taxon>Pasteurellales</taxon>
        <taxon>Pasteurellaceae</taxon>
        <taxon>Volucribacter</taxon>
    </lineage>
</organism>
<evidence type="ECO:0000256" key="2">
    <source>
        <dbReference type="ARBA" id="ARBA00009694"/>
    </source>
</evidence>
<dbReference type="GO" id="GO:0005886">
    <property type="term" value="C:plasma membrane"/>
    <property type="evidence" value="ECO:0007669"/>
    <property type="project" value="TreeGrafter"/>
</dbReference>
<dbReference type="AlphaFoldDB" id="A0A4R1G5S0"/>
<evidence type="ECO:0000256" key="4">
    <source>
        <dbReference type="ARBA" id="ARBA00022989"/>
    </source>
</evidence>
<dbReference type="PANTHER" id="PTHR43461">
    <property type="entry name" value="TRANSMEMBRANE PROTEIN 256"/>
    <property type="match status" value="1"/>
</dbReference>
<evidence type="ECO:0000256" key="5">
    <source>
        <dbReference type="ARBA" id="ARBA00023136"/>
    </source>
</evidence>
<dbReference type="RefSeq" id="WP_132688922.1">
    <property type="nucleotide sequence ID" value="NZ_SMFT01000001.1"/>
</dbReference>
<feature type="transmembrane region" description="Helical" evidence="6">
    <location>
        <begin position="74"/>
        <end position="96"/>
    </location>
</feature>
<keyword evidence="5 6" id="KW-0472">Membrane</keyword>
<dbReference type="EMBL" id="SMFT01000001">
    <property type="protein sequence ID" value="TCK01933.1"/>
    <property type="molecule type" value="Genomic_DNA"/>
</dbReference>
<proteinExistence type="inferred from homology"/>
<gene>
    <name evidence="7" type="ORF">EV694_0576</name>
</gene>
<evidence type="ECO:0000313" key="7">
    <source>
        <dbReference type="EMBL" id="TCK01933.1"/>
    </source>
</evidence>
<dbReference type="OrthoDB" id="9802121at2"/>